<keyword evidence="3 6" id="KW-0812">Transmembrane</keyword>
<feature type="transmembrane region" description="Helical" evidence="7">
    <location>
        <begin position="182"/>
        <end position="205"/>
    </location>
</feature>
<proteinExistence type="inferred from homology"/>
<keyword evidence="9" id="KW-1185">Reference proteome</keyword>
<evidence type="ECO:0000313" key="8">
    <source>
        <dbReference type="EMBL" id="GGL56136.1"/>
    </source>
</evidence>
<feature type="transmembrane region" description="Helical" evidence="7">
    <location>
        <begin position="226"/>
        <end position="247"/>
    </location>
</feature>
<reference evidence="8" key="2">
    <citation type="submission" date="2020-09" db="EMBL/GenBank/DDBJ databases">
        <authorList>
            <person name="Sun Q."/>
            <person name="Zhou Y."/>
        </authorList>
    </citation>
    <scope>NUCLEOTIDE SEQUENCE</scope>
    <source>
        <strain evidence="8">CGMCC 4.7306</strain>
    </source>
</reference>
<name>A0A917S4C2_9ACTN</name>
<evidence type="ECO:0000256" key="3">
    <source>
        <dbReference type="ARBA" id="ARBA00022692"/>
    </source>
</evidence>
<dbReference type="GO" id="GO:0055085">
    <property type="term" value="P:transmembrane transport"/>
    <property type="evidence" value="ECO:0007669"/>
    <property type="project" value="InterPro"/>
</dbReference>
<dbReference type="AlphaFoldDB" id="A0A917S4C2"/>
<feature type="transmembrane region" description="Helical" evidence="7">
    <location>
        <begin position="20"/>
        <end position="39"/>
    </location>
</feature>
<protein>
    <recommendedName>
        <fullName evidence="10">Zinc/manganese transport system permease protein</fullName>
    </recommendedName>
</protein>
<evidence type="ECO:0000256" key="1">
    <source>
        <dbReference type="ARBA" id="ARBA00004141"/>
    </source>
</evidence>
<dbReference type="Proteomes" id="UP000613840">
    <property type="component" value="Unassembled WGS sequence"/>
</dbReference>
<evidence type="ECO:0000256" key="7">
    <source>
        <dbReference type="SAM" id="Phobius"/>
    </source>
</evidence>
<sequence length="306" mass="31616">MLEHIFQPGFFASDEVQTALMVGGVVAVVSAIVGVFTVLRGQSFAGHSLADIGTTGGSGAFLVNVSPLFGFLLFTLTGAGAMELIGIRRARGRDLATGIVLGVSLGISALFLYLDTTIDNTSGAVMTVLFGSIFTISPSTLRPVVIFAVISLILMALLYRPLLLTGLDPDIAAARGVPVRLVGLGFLAALAIAVGLSAIAIGSILSTALLIGPAATAVRLTRRPGVAMLLASGLGLAAVWLGVLLSYDSYDWPPAHHGWPVSFLVVALVFVAFLATEVGSGIRRGMRERNRTSASVGSDLPEAVRS</sequence>
<organism evidence="8 9">
    <name type="scientific">Microlunatus endophyticus</name>
    <dbReference type="NCBI Taxonomy" id="1716077"/>
    <lineage>
        <taxon>Bacteria</taxon>
        <taxon>Bacillati</taxon>
        <taxon>Actinomycetota</taxon>
        <taxon>Actinomycetes</taxon>
        <taxon>Propionibacteriales</taxon>
        <taxon>Propionibacteriaceae</taxon>
        <taxon>Microlunatus</taxon>
    </lineage>
</organism>
<dbReference type="InterPro" id="IPR037294">
    <property type="entry name" value="ABC_BtuC-like"/>
</dbReference>
<comment type="similarity">
    <text evidence="2 6">Belongs to the ABC-3 integral membrane protein family.</text>
</comment>
<evidence type="ECO:0000256" key="5">
    <source>
        <dbReference type="ARBA" id="ARBA00023136"/>
    </source>
</evidence>
<gene>
    <name evidence="8" type="ORF">GCM10011575_13180</name>
</gene>
<evidence type="ECO:0000256" key="6">
    <source>
        <dbReference type="RuleBase" id="RU003943"/>
    </source>
</evidence>
<dbReference type="Gene3D" id="1.10.3470.10">
    <property type="entry name" value="ABC transporter involved in vitamin B12 uptake, BtuC"/>
    <property type="match status" value="1"/>
</dbReference>
<evidence type="ECO:0000313" key="9">
    <source>
        <dbReference type="Proteomes" id="UP000613840"/>
    </source>
</evidence>
<dbReference type="PANTHER" id="PTHR30477">
    <property type="entry name" value="ABC-TRANSPORTER METAL-BINDING PROTEIN"/>
    <property type="match status" value="1"/>
</dbReference>
<feature type="transmembrane region" description="Helical" evidence="7">
    <location>
        <begin position="144"/>
        <end position="162"/>
    </location>
</feature>
<evidence type="ECO:0008006" key="10">
    <source>
        <dbReference type="Google" id="ProtNLM"/>
    </source>
</evidence>
<accession>A0A917S4C2</accession>
<dbReference type="EMBL" id="BMMZ01000002">
    <property type="protein sequence ID" value="GGL56136.1"/>
    <property type="molecule type" value="Genomic_DNA"/>
</dbReference>
<feature type="transmembrane region" description="Helical" evidence="7">
    <location>
        <begin position="259"/>
        <end position="282"/>
    </location>
</feature>
<dbReference type="GO" id="GO:0010043">
    <property type="term" value="P:response to zinc ion"/>
    <property type="evidence" value="ECO:0007669"/>
    <property type="project" value="TreeGrafter"/>
</dbReference>
<evidence type="ECO:0000256" key="4">
    <source>
        <dbReference type="ARBA" id="ARBA00022989"/>
    </source>
</evidence>
<dbReference type="Pfam" id="PF00950">
    <property type="entry name" value="ABC-3"/>
    <property type="match status" value="1"/>
</dbReference>
<keyword evidence="5 7" id="KW-0472">Membrane</keyword>
<evidence type="ECO:0000256" key="2">
    <source>
        <dbReference type="ARBA" id="ARBA00008034"/>
    </source>
</evidence>
<comment type="subcellular location">
    <subcellularLocation>
        <location evidence="6">Cell membrane</location>
        <topology evidence="6">Multi-pass membrane protein</topology>
    </subcellularLocation>
    <subcellularLocation>
        <location evidence="1">Membrane</location>
        <topology evidence="1">Multi-pass membrane protein</topology>
    </subcellularLocation>
</comment>
<keyword evidence="6" id="KW-0813">Transport</keyword>
<dbReference type="InterPro" id="IPR001626">
    <property type="entry name" value="ABC_TroCD"/>
</dbReference>
<dbReference type="GO" id="GO:0043190">
    <property type="term" value="C:ATP-binding cassette (ABC) transporter complex"/>
    <property type="evidence" value="ECO:0007669"/>
    <property type="project" value="InterPro"/>
</dbReference>
<dbReference type="PANTHER" id="PTHR30477:SF13">
    <property type="entry name" value="IRON TRANSPORT SYSTEM MEMBRANE PROTEIN HI_0360-RELATED"/>
    <property type="match status" value="1"/>
</dbReference>
<keyword evidence="4 7" id="KW-1133">Transmembrane helix</keyword>
<reference evidence="8" key="1">
    <citation type="journal article" date="2014" name="Int. J. Syst. Evol. Microbiol.">
        <title>Complete genome sequence of Corynebacterium casei LMG S-19264T (=DSM 44701T), isolated from a smear-ripened cheese.</title>
        <authorList>
            <consortium name="US DOE Joint Genome Institute (JGI-PGF)"/>
            <person name="Walter F."/>
            <person name="Albersmeier A."/>
            <person name="Kalinowski J."/>
            <person name="Ruckert C."/>
        </authorList>
    </citation>
    <scope>NUCLEOTIDE SEQUENCE</scope>
    <source>
        <strain evidence="8">CGMCC 4.7306</strain>
    </source>
</reference>
<feature type="transmembrane region" description="Helical" evidence="7">
    <location>
        <begin position="120"/>
        <end position="137"/>
    </location>
</feature>
<feature type="transmembrane region" description="Helical" evidence="7">
    <location>
        <begin position="94"/>
        <end position="114"/>
    </location>
</feature>
<comment type="caution">
    <text evidence="8">The sequence shown here is derived from an EMBL/GenBank/DDBJ whole genome shotgun (WGS) entry which is preliminary data.</text>
</comment>
<feature type="transmembrane region" description="Helical" evidence="7">
    <location>
        <begin position="59"/>
        <end position="82"/>
    </location>
</feature>
<dbReference type="SUPFAM" id="SSF81345">
    <property type="entry name" value="ABC transporter involved in vitamin B12 uptake, BtuC"/>
    <property type="match status" value="1"/>
</dbReference>
<dbReference type="RefSeq" id="WP_229669773.1">
    <property type="nucleotide sequence ID" value="NZ_BMMZ01000002.1"/>
</dbReference>